<proteinExistence type="predicted"/>
<dbReference type="RefSeq" id="WP_188498159.1">
    <property type="nucleotide sequence ID" value="NZ_BMFV01000025.1"/>
</dbReference>
<protein>
    <submittedName>
        <fullName evidence="1">Spore coat protein</fullName>
    </submittedName>
</protein>
<evidence type="ECO:0000313" key="2">
    <source>
        <dbReference type="Proteomes" id="UP000656813"/>
    </source>
</evidence>
<dbReference type="InterPro" id="IPR012851">
    <property type="entry name" value="Spore_coat_CotF-like"/>
</dbReference>
<accession>A0A8J3EN49</accession>
<organism evidence="1 2">
    <name type="scientific">Pullulanibacillus pueri</name>
    <dbReference type="NCBI Taxonomy" id="1437324"/>
    <lineage>
        <taxon>Bacteria</taxon>
        <taxon>Bacillati</taxon>
        <taxon>Bacillota</taxon>
        <taxon>Bacilli</taxon>
        <taxon>Bacillales</taxon>
        <taxon>Sporolactobacillaceae</taxon>
        <taxon>Pullulanibacillus</taxon>
    </lineage>
</organism>
<dbReference type="Pfam" id="PF07875">
    <property type="entry name" value="Coat_F"/>
    <property type="match status" value="1"/>
</dbReference>
<reference evidence="1" key="2">
    <citation type="submission" date="2020-09" db="EMBL/GenBank/DDBJ databases">
        <authorList>
            <person name="Sun Q."/>
            <person name="Zhou Y."/>
        </authorList>
    </citation>
    <scope>NUCLEOTIDE SEQUENCE</scope>
    <source>
        <strain evidence="1">CGMCC 1.12777</strain>
    </source>
</reference>
<dbReference type="Gene3D" id="1.20.1260.10">
    <property type="match status" value="1"/>
</dbReference>
<dbReference type="AlphaFoldDB" id="A0A8J3EN49"/>
<dbReference type="Proteomes" id="UP000656813">
    <property type="component" value="Unassembled WGS sequence"/>
</dbReference>
<gene>
    <name evidence="1" type="ORF">GCM10007096_29550</name>
</gene>
<keyword evidence="2" id="KW-1185">Reference proteome</keyword>
<evidence type="ECO:0000313" key="1">
    <source>
        <dbReference type="EMBL" id="GGH85054.1"/>
    </source>
</evidence>
<keyword evidence="1" id="KW-0167">Capsid protein</keyword>
<name>A0A8J3EN49_9BACL</name>
<reference evidence="1" key="1">
    <citation type="journal article" date="2014" name="Int. J. Syst. Evol. Microbiol.">
        <title>Complete genome sequence of Corynebacterium casei LMG S-19264T (=DSM 44701T), isolated from a smear-ripened cheese.</title>
        <authorList>
            <consortium name="US DOE Joint Genome Institute (JGI-PGF)"/>
            <person name="Walter F."/>
            <person name="Albersmeier A."/>
            <person name="Kalinowski J."/>
            <person name="Ruckert C."/>
        </authorList>
    </citation>
    <scope>NUCLEOTIDE SEQUENCE</scope>
    <source>
        <strain evidence="1">CGMCC 1.12777</strain>
    </source>
</reference>
<dbReference type="InterPro" id="IPR012347">
    <property type="entry name" value="Ferritin-like"/>
</dbReference>
<sequence length="184" mass="21131">MQLAAHEVHELHELTLSCVNSITNMGYFIQHIQNPELKAIVEKHLPYHIRDYDIKVEYLSKVEGAQTQLPIPELNQNLQSYTTSPVSAYPPVTPRTSVQDFNDREMATAYLLTLKRAGREYAWAAMELSQPQIRLFCQNAFMMSCNHAYEVWQWMVQQGFYPLEPADPAMTTKIGNVYGIVPPQ</sequence>
<dbReference type="EMBL" id="BMFV01000025">
    <property type="protein sequence ID" value="GGH85054.1"/>
    <property type="molecule type" value="Genomic_DNA"/>
</dbReference>
<keyword evidence="1" id="KW-0946">Virion</keyword>
<comment type="caution">
    <text evidence="1">The sequence shown here is derived from an EMBL/GenBank/DDBJ whole genome shotgun (WGS) entry which is preliminary data.</text>
</comment>